<reference evidence="3 4" key="1">
    <citation type="submission" date="2024-02" db="EMBL/GenBank/DDBJ databases">
        <authorList>
            <person name="Chen Y."/>
            <person name="Shah S."/>
            <person name="Dougan E. K."/>
            <person name="Thang M."/>
            <person name="Chan C."/>
        </authorList>
    </citation>
    <scope>NUCLEOTIDE SEQUENCE [LARGE SCALE GENOMIC DNA]</scope>
</reference>
<keyword evidence="1" id="KW-0238">DNA-binding</keyword>
<evidence type="ECO:0000313" key="3">
    <source>
        <dbReference type="EMBL" id="CAK9012698.1"/>
    </source>
</evidence>
<proteinExistence type="predicted"/>
<comment type="caution">
    <text evidence="3">The sequence shown here is derived from an EMBL/GenBank/DDBJ whole genome shotgun (WGS) entry which is preliminary data.</text>
</comment>
<evidence type="ECO:0000313" key="4">
    <source>
        <dbReference type="Proteomes" id="UP001642484"/>
    </source>
</evidence>
<protein>
    <submittedName>
        <fullName evidence="3">Uncharacterized protein</fullName>
    </submittedName>
</protein>
<accession>A0ABP0JEC8</accession>
<name>A0ABP0JEC8_9DINO</name>
<feature type="non-terminal residue" evidence="3">
    <location>
        <position position="574"/>
    </location>
</feature>
<dbReference type="EMBL" id="CAXAMN010005175">
    <property type="protein sequence ID" value="CAK9012698.1"/>
    <property type="molecule type" value="Genomic_DNA"/>
</dbReference>
<organism evidence="3 4">
    <name type="scientific">Durusdinium trenchii</name>
    <dbReference type="NCBI Taxonomy" id="1381693"/>
    <lineage>
        <taxon>Eukaryota</taxon>
        <taxon>Sar</taxon>
        <taxon>Alveolata</taxon>
        <taxon>Dinophyceae</taxon>
        <taxon>Suessiales</taxon>
        <taxon>Symbiodiniaceae</taxon>
        <taxon>Durusdinium</taxon>
    </lineage>
</organism>
<feature type="compositionally biased region" description="Basic and acidic residues" evidence="2">
    <location>
        <begin position="500"/>
        <end position="513"/>
    </location>
</feature>
<keyword evidence="4" id="KW-1185">Reference proteome</keyword>
<sequence>MEGGIYSPDPEESAKFLNLLNEVGLTGAHLAVSHGSEGTLARQLADRLGLAPKPWHLTFITGQVREAVQMADLDDRLAGSSSSRAVQNLLDAGVAQEKKKQEKALEPSIAAAAIPVIPKRGTLGRTVRLRSGRVAAEDEVNDKVLDKLVGELMEYRAPVLEEVKKSMNPTRAKEALLGKYRISTVRRYLASWQRFREWTDSMGRSGQRPTSVMLVDYMYAREEEGMGPSIPLAVSAAVAWFERMAGTPEEEQLMSQAFPQMVMKELTRKLEQKAPPRQASASLDGLLCGPHGDIGDRRGHEAYVLHDDWLAVGFDLVKLQMPRDRTYVFPEGCFYGTRYGTSHVTYAEAVAGSSKALSLLEGYHGRLIPSGWERFWSEHSERATLPSGLAALGVEKANRDLLGRWCPEGSDVYVRTYNTIVRKMQRKLVAVLRGETAYEELDEGAILEELKVWLHEKWTVPEDQAGKAEEAWKEKLGVKDRPRPVLQESDDDTTIYDGSQSEKEAESLHQGEQKKRRLNETLDEEREGNYVIVYRRAGRGTLHRLGEKGCWMAKKRVFVRSEIYKELPEPEEYT</sequence>
<dbReference type="Proteomes" id="UP001642484">
    <property type="component" value="Unassembled WGS sequence"/>
</dbReference>
<evidence type="ECO:0000256" key="1">
    <source>
        <dbReference type="ARBA" id="ARBA00023125"/>
    </source>
</evidence>
<gene>
    <name evidence="3" type="ORF">CCMP2556_LOCUS10957</name>
</gene>
<dbReference type="InterPro" id="IPR010998">
    <property type="entry name" value="Integrase_recombinase_N"/>
</dbReference>
<feature type="region of interest" description="Disordered" evidence="2">
    <location>
        <begin position="480"/>
        <end position="521"/>
    </location>
</feature>
<dbReference type="Gene3D" id="1.10.150.130">
    <property type="match status" value="1"/>
</dbReference>
<evidence type="ECO:0000256" key="2">
    <source>
        <dbReference type="SAM" id="MobiDB-lite"/>
    </source>
</evidence>